<reference evidence="3" key="1">
    <citation type="submission" date="2016-10" db="EMBL/GenBank/DDBJ databases">
        <title>Sequence of Gallionella enrichment culture.</title>
        <authorList>
            <person name="Poehlein A."/>
            <person name="Muehling M."/>
            <person name="Daniel R."/>
        </authorList>
    </citation>
    <scope>NUCLEOTIDE SEQUENCE</scope>
</reference>
<dbReference type="GO" id="GO:0071973">
    <property type="term" value="P:bacterial-type flagellum-dependent cell motility"/>
    <property type="evidence" value="ECO:0007669"/>
    <property type="project" value="InterPro"/>
</dbReference>
<comment type="subcellular location">
    <subcellularLocation>
        <location evidence="1">Bacterial flagellum basal body</location>
    </subcellularLocation>
</comment>
<evidence type="ECO:0000313" key="3">
    <source>
        <dbReference type="EMBL" id="OIQ87670.1"/>
    </source>
</evidence>
<keyword evidence="3" id="KW-0282">Flagellum</keyword>
<dbReference type="PANTHER" id="PTHR34653:SF1">
    <property type="entry name" value="FLAGELLAR HOOK-BASAL BODY COMPLEX PROTEIN FLIE"/>
    <property type="match status" value="1"/>
</dbReference>
<proteinExistence type="inferred from homology"/>
<dbReference type="HAMAP" id="MF_00724">
    <property type="entry name" value="FliE"/>
    <property type="match status" value="1"/>
</dbReference>
<keyword evidence="3" id="KW-0969">Cilium</keyword>
<evidence type="ECO:0000256" key="1">
    <source>
        <dbReference type="ARBA" id="ARBA00004117"/>
    </source>
</evidence>
<dbReference type="EMBL" id="MLJW01000411">
    <property type="protein sequence ID" value="OIQ87670.1"/>
    <property type="molecule type" value="Genomic_DNA"/>
</dbReference>
<comment type="caution">
    <text evidence="3">The sequence shown here is derived from an EMBL/GenBank/DDBJ whole genome shotgun (WGS) entry which is preliminary data.</text>
</comment>
<dbReference type="GO" id="GO:0005198">
    <property type="term" value="F:structural molecule activity"/>
    <property type="evidence" value="ECO:0007669"/>
    <property type="project" value="InterPro"/>
</dbReference>
<dbReference type="AlphaFoldDB" id="A0A1J5QVH9"/>
<sequence>MTIDRMQELVGQMRALAAEAAAKPGAATSATGTAASQQVDFAAMLKSALDEVSQQIQQADAMQQQFSAGQSNLSLSDVMLASQKASLSFQAALQVRNKLVSAYQDIMNIQA</sequence>
<dbReference type="NCBIfam" id="TIGR00205">
    <property type="entry name" value="fliE"/>
    <property type="match status" value="1"/>
</dbReference>
<evidence type="ECO:0000256" key="2">
    <source>
        <dbReference type="ARBA" id="ARBA00023143"/>
    </source>
</evidence>
<accession>A0A1J5QVH9</accession>
<organism evidence="3">
    <name type="scientific">mine drainage metagenome</name>
    <dbReference type="NCBI Taxonomy" id="410659"/>
    <lineage>
        <taxon>unclassified sequences</taxon>
        <taxon>metagenomes</taxon>
        <taxon>ecological metagenomes</taxon>
    </lineage>
</organism>
<gene>
    <name evidence="3" type="primary">fliE_8</name>
    <name evidence="3" type="ORF">GALL_304780</name>
</gene>
<dbReference type="PANTHER" id="PTHR34653">
    <property type="match status" value="1"/>
</dbReference>
<dbReference type="GO" id="GO:0009425">
    <property type="term" value="C:bacterial-type flagellum basal body"/>
    <property type="evidence" value="ECO:0007669"/>
    <property type="project" value="UniProtKB-SubCell"/>
</dbReference>
<protein>
    <submittedName>
        <fullName evidence="3">Flagellar hook-basal body complex protein FliE</fullName>
    </submittedName>
</protein>
<keyword evidence="2" id="KW-0975">Bacterial flagellum</keyword>
<keyword evidence="3" id="KW-0966">Cell projection</keyword>
<dbReference type="PRINTS" id="PR01006">
    <property type="entry name" value="FLGHOOKFLIE"/>
</dbReference>
<dbReference type="InterPro" id="IPR001624">
    <property type="entry name" value="FliE"/>
</dbReference>
<name>A0A1J5QVH9_9ZZZZ</name>
<dbReference type="GO" id="GO:0003774">
    <property type="term" value="F:cytoskeletal motor activity"/>
    <property type="evidence" value="ECO:0007669"/>
    <property type="project" value="InterPro"/>
</dbReference>
<dbReference type="Pfam" id="PF02049">
    <property type="entry name" value="FliE"/>
    <property type="match status" value="1"/>
</dbReference>